<dbReference type="InterPro" id="IPR039422">
    <property type="entry name" value="MarR/SlyA-like"/>
</dbReference>
<dbReference type="Gene3D" id="1.10.10.10">
    <property type="entry name" value="Winged helix-like DNA-binding domain superfamily/Winged helix DNA-binding domain"/>
    <property type="match status" value="1"/>
</dbReference>
<reference evidence="2 3" key="1">
    <citation type="submission" date="2015-04" db="EMBL/GenBank/DDBJ databases">
        <title>Genome sequence of Kerstersia gyiorum CG1.</title>
        <authorList>
            <person name="Greninger A.L."/>
            <person name="Kozyreva V."/>
            <person name="Chaturvedi V."/>
        </authorList>
    </citation>
    <scope>NUCLEOTIDE SEQUENCE [LARGE SCALE GENOMIC DNA]</scope>
    <source>
        <strain evidence="2 3">CG1</strain>
    </source>
</reference>
<dbReference type="PRINTS" id="PR00598">
    <property type="entry name" value="HTHMARR"/>
</dbReference>
<dbReference type="GO" id="GO:0003700">
    <property type="term" value="F:DNA-binding transcription factor activity"/>
    <property type="evidence" value="ECO:0007669"/>
    <property type="project" value="InterPro"/>
</dbReference>
<dbReference type="PATRIC" id="fig|206506.3.peg.1924"/>
<comment type="caution">
    <text evidence="2">The sequence shown here is derived from an EMBL/GenBank/DDBJ whole genome shotgun (WGS) entry which is preliminary data.</text>
</comment>
<feature type="domain" description="HTH marR-type" evidence="1">
    <location>
        <begin position="17"/>
        <end position="149"/>
    </location>
</feature>
<dbReference type="Proteomes" id="UP000078084">
    <property type="component" value="Unassembled WGS sequence"/>
</dbReference>
<dbReference type="SUPFAM" id="SSF46785">
    <property type="entry name" value="Winged helix' DNA-binding domain"/>
    <property type="match status" value="1"/>
</dbReference>
<dbReference type="PANTHER" id="PTHR33164:SF43">
    <property type="entry name" value="HTH-TYPE TRANSCRIPTIONAL REPRESSOR YETL"/>
    <property type="match status" value="1"/>
</dbReference>
<dbReference type="InterPro" id="IPR036388">
    <property type="entry name" value="WH-like_DNA-bd_sf"/>
</dbReference>
<dbReference type="AlphaFoldDB" id="A0A171KS57"/>
<dbReference type="RefSeq" id="WP_068370582.1">
    <property type="nucleotide sequence ID" value="NZ_LBNE01000005.1"/>
</dbReference>
<proteinExistence type="predicted"/>
<dbReference type="GO" id="GO:0006950">
    <property type="term" value="P:response to stress"/>
    <property type="evidence" value="ECO:0007669"/>
    <property type="project" value="TreeGrafter"/>
</dbReference>
<evidence type="ECO:0000313" key="2">
    <source>
        <dbReference type="EMBL" id="KKO71724.1"/>
    </source>
</evidence>
<dbReference type="Pfam" id="PF01047">
    <property type="entry name" value="MarR"/>
    <property type="match status" value="1"/>
</dbReference>
<keyword evidence="3" id="KW-1185">Reference proteome</keyword>
<dbReference type="PANTHER" id="PTHR33164">
    <property type="entry name" value="TRANSCRIPTIONAL REGULATOR, MARR FAMILY"/>
    <property type="match status" value="1"/>
</dbReference>
<dbReference type="SMART" id="SM00347">
    <property type="entry name" value="HTH_MARR"/>
    <property type="match status" value="1"/>
</dbReference>
<evidence type="ECO:0000259" key="1">
    <source>
        <dbReference type="PROSITE" id="PS50995"/>
    </source>
</evidence>
<dbReference type="PROSITE" id="PS50995">
    <property type="entry name" value="HTH_MARR_2"/>
    <property type="match status" value="1"/>
</dbReference>
<name>A0A171KS57_9BURK</name>
<sequence>MEQAGKTKDLHQDYDLMDSVGWLMRSTLAVMRQEIERRMEPFGLTNAQWHPILKLYTGQADTVAELARGCMQDAGGMTRLLDRLEAKGLCRRKRCQTDRRVVRIELTPQGVEVASRIPVVLRDVHELGLQDFSAAEVGQLKSYLRRMQQMLQDKTGQA</sequence>
<dbReference type="EMBL" id="LBNE01000005">
    <property type="protein sequence ID" value="KKO71724.1"/>
    <property type="molecule type" value="Genomic_DNA"/>
</dbReference>
<gene>
    <name evidence="2" type="ORF">AAV32_08990</name>
</gene>
<protein>
    <recommendedName>
        <fullName evidence="1">HTH marR-type domain-containing protein</fullName>
    </recommendedName>
</protein>
<organism evidence="2 3">
    <name type="scientific">Kerstersia gyiorum</name>
    <dbReference type="NCBI Taxonomy" id="206506"/>
    <lineage>
        <taxon>Bacteria</taxon>
        <taxon>Pseudomonadati</taxon>
        <taxon>Pseudomonadota</taxon>
        <taxon>Betaproteobacteria</taxon>
        <taxon>Burkholderiales</taxon>
        <taxon>Alcaligenaceae</taxon>
        <taxon>Kerstersia</taxon>
    </lineage>
</organism>
<evidence type="ECO:0000313" key="3">
    <source>
        <dbReference type="Proteomes" id="UP000078084"/>
    </source>
</evidence>
<accession>A0A171KS57</accession>
<dbReference type="InterPro" id="IPR036390">
    <property type="entry name" value="WH_DNA-bd_sf"/>
</dbReference>
<dbReference type="InterPro" id="IPR000835">
    <property type="entry name" value="HTH_MarR-typ"/>
</dbReference>
<dbReference type="STRING" id="206506.AAV32_08990"/>